<name>A0A6M3Y3Z6_9ZZZZ</name>
<gene>
    <name evidence="1" type="ORF">TM448B04923_0008</name>
</gene>
<evidence type="ECO:0000313" key="1">
    <source>
        <dbReference type="EMBL" id="QJI03714.1"/>
    </source>
</evidence>
<dbReference type="EMBL" id="MT145112">
    <property type="protein sequence ID" value="QJI03714.1"/>
    <property type="molecule type" value="Genomic_DNA"/>
</dbReference>
<dbReference type="AlphaFoldDB" id="A0A6M3Y3Z6"/>
<organism evidence="1">
    <name type="scientific">viral metagenome</name>
    <dbReference type="NCBI Taxonomy" id="1070528"/>
    <lineage>
        <taxon>unclassified sequences</taxon>
        <taxon>metagenomes</taxon>
        <taxon>organismal metagenomes</taxon>
    </lineage>
</organism>
<proteinExistence type="predicted"/>
<sequence length="60" mass="7261">MMSEAYISEPDKWKMMHIPFTPYYLCRDPDMKLWVLAEKELTNWNAIFGGVRPIYSYRLL</sequence>
<reference evidence="1" key="1">
    <citation type="submission" date="2020-03" db="EMBL/GenBank/DDBJ databases">
        <title>The deep terrestrial virosphere.</title>
        <authorList>
            <person name="Holmfeldt K."/>
            <person name="Nilsson E."/>
            <person name="Simone D."/>
            <person name="Lopez-Fernandez M."/>
            <person name="Wu X."/>
            <person name="de Brujin I."/>
            <person name="Lundin D."/>
            <person name="Andersson A."/>
            <person name="Bertilsson S."/>
            <person name="Dopson M."/>
        </authorList>
    </citation>
    <scope>NUCLEOTIDE SEQUENCE</scope>
    <source>
        <strain evidence="1">TM448B04923</strain>
    </source>
</reference>
<protein>
    <submittedName>
        <fullName evidence="1">Uncharacterized protein</fullName>
    </submittedName>
</protein>
<accession>A0A6M3Y3Z6</accession>